<evidence type="ECO:0000313" key="10">
    <source>
        <dbReference type="Proteomes" id="UP001595882"/>
    </source>
</evidence>
<evidence type="ECO:0000256" key="5">
    <source>
        <dbReference type="ARBA" id="ARBA00023277"/>
    </source>
</evidence>
<evidence type="ECO:0000256" key="3">
    <source>
        <dbReference type="ARBA" id="ARBA00022801"/>
    </source>
</evidence>
<keyword evidence="10" id="KW-1185">Reference proteome</keyword>
<keyword evidence="2" id="KW-0732">Signal</keyword>
<evidence type="ECO:0000256" key="2">
    <source>
        <dbReference type="ARBA" id="ARBA00022729"/>
    </source>
</evidence>
<dbReference type="Gene3D" id="2.60.40.10">
    <property type="entry name" value="Immunoglobulins"/>
    <property type="match status" value="1"/>
</dbReference>
<keyword evidence="3" id="KW-0378">Hydrolase</keyword>
<evidence type="ECO:0000256" key="6">
    <source>
        <dbReference type="ARBA" id="ARBA00023295"/>
    </source>
</evidence>
<dbReference type="InterPro" id="IPR018087">
    <property type="entry name" value="Glyco_hydro_5_CS"/>
</dbReference>
<sequence length="749" mass="85610">MKNYLAKVMIMIIVLLVVGTITSYGKEDRNTSINIEEYAQNMQPGWNLGNTYDAVGEDETAWGNPYVTKELIEKIATDGFKSIRIPLTFDQRMETADNYQINQDYLNRIDQTVRWALEEGLYVMINVHHDSWLWIETGMQENHDQTVTRFNAIWRQLADHFKDYSTNLMFESINEPRFSGTEEESLQYLDELNESFYRIVRESGGSNDVRPLVLPTLHTGSERKYLDRLDSFIQTLNDPNIMATVHYYGFWPFSVNIDGYTRFNDEVKNDIIQVFNRVHDTFTANGIPVVIGEYGLLGFDTSIGTIQQGEKLKFFEFMTYYAQQKNLVHMLWDNGQHLHRNSLEWSDPEFFDMLQTSWDTRSAVPNDNYIYLEKGKEITDKELSFDLNGNDFEGIYLDDQLLRESSDYTINGSTITFSQTFLKSLIASNKTGTIATITITFSSGVDWKIDVRQFSTPKLSDAEGTTASFRIPAEFHGDQLATMEAYYPDGTIAGPQNWTSFKEFGYTFTPNYEEGYIELKENFFNETNDGNVHLTFHFWSGKKVEYLIEKSGDIVETADEDIISKEFTDISGHWAKDSVQLLAKNHILHGYPDGAFRPNATISRAEIARIVATALGIEDGTPASDFSDVTGKEWYANDLYALADIKVIAGFTDGTFRPKAKVTRAELAAILGRALKYTEMTLQENNQTTEDFSDAEEFPKWAMEDIQTMVQHNIMQGFPDNRFGAANFTTRAEAAKALGNFLEEIGFLK</sequence>
<dbReference type="InterPro" id="IPR050386">
    <property type="entry name" value="Glycosyl_hydrolase_5"/>
</dbReference>
<dbReference type="InterPro" id="IPR013783">
    <property type="entry name" value="Ig-like_fold"/>
</dbReference>
<comment type="similarity">
    <text evidence="1">Belongs to the glycosyl hydrolase 5 (cellulase A) family.</text>
</comment>
<dbReference type="PANTHER" id="PTHR31297:SF41">
    <property type="entry name" value="ENDOGLUCANASE, PUTATIVE (AFU_ORTHOLOGUE AFUA_5G01830)-RELATED"/>
    <property type="match status" value="1"/>
</dbReference>
<accession>A0ABV8WU81</accession>
<dbReference type="SUPFAM" id="SSF81296">
    <property type="entry name" value="E set domains"/>
    <property type="match status" value="1"/>
</dbReference>
<proteinExistence type="inferred from homology"/>
<evidence type="ECO:0000256" key="7">
    <source>
        <dbReference type="ARBA" id="ARBA00023326"/>
    </source>
</evidence>
<dbReference type="PROSITE" id="PS00659">
    <property type="entry name" value="GLYCOSYL_HYDROL_F5"/>
    <property type="match status" value="1"/>
</dbReference>
<evidence type="ECO:0000259" key="8">
    <source>
        <dbReference type="PROSITE" id="PS51272"/>
    </source>
</evidence>
<evidence type="ECO:0000256" key="4">
    <source>
        <dbReference type="ARBA" id="ARBA00023001"/>
    </source>
</evidence>
<organism evidence="9 10">
    <name type="scientific">Gracilibacillus xinjiangensis</name>
    <dbReference type="NCBI Taxonomy" id="1193282"/>
    <lineage>
        <taxon>Bacteria</taxon>
        <taxon>Bacillati</taxon>
        <taxon>Bacillota</taxon>
        <taxon>Bacilli</taxon>
        <taxon>Bacillales</taxon>
        <taxon>Bacillaceae</taxon>
        <taxon>Gracilibacillus</taxon>
    </lineage>
</organism>
<dbReference type="PROSITE" id="PS51272">
    <property type="entry name" value="SLH"/>
    <property type="match status" value="3"/>
</dbReference>
<dbReference type="InterPro" id="IPR017853">
    <property type="entry name" value="GH"/>
</dbReference>
<keyword evidence="6" id="KW-0326">Glycosidase</keyword>
<comment type="caution">
    <text evidence="9">The sequence shown here is derived from an EMBL/GenBank/DDBJ whole genome shotgun (WGS) entry which is preliminary data.</text>
</comment>
<dbReference type="InterPro" id="IPR001119">
    <property type="entry name" value="SLH_dom"/>
</dbReference>
<feature type="domain" description="SLH" evidence="8">
    <location>
        <begin position="689"/>
        <end position="749"/>
    </location>
</feature>
<dbReference type="SUPFAM" id="SSF51445">
    <property type="entry name" value="(Trans)glycosidases"/>
    <property type="match status" value="1"/>
</dbReference>
<dbReference type="Pfam" id="PF00150">
    <property type="entry name" value="Cellulase"/>
    <property type="match status" value="1"/>
</dbReference>
<feature type="domain" description="SLH" evidence="8">
    <location>
        <begin position="626"/>
        <end position="685"/>
    </location>
</feature>
<dbReference type="InterPro" id="IPR040946">
    <property type="entry name" value="CBM46"/>
</dbReference>
<dbReference type="Pfam" id="PF18448">
    <property type="entry name" value="CBM46"/>
    <property type="match status" value="1"/>
</dbReference>
<evidence type="ECO:0000256" key="1">
    <source>
        <dbReference type="ARBA" id="ARBA00005641"/>
    </source>
</evidence>
<protein>
    <submittedName>
        <fullName evidence="9">Cellulase family glycosylhydrolase</fullName>
    </submittedName>
</protein>
<keyword evidence="7" id="KW-0624">Polysaccharide degradation</keyword>
<dbReference type="PANTHER" id="PTHR31297">
    <property type="entry name" value="GLUCAN ENDO-1,6-BETA-GLUCOSIDASE B"/>
    <property type="match status" value="1"/>
</dbReference>
<keyword evidence="4" id="KW-0136">Cellulose degradation</keyword>
<feature type="domain" description="SLH" evidence="8">
    <location>
        <begin position="562"/>
        <end position="625"/>
    </location>
</feature>
<name>A0ABV8WU81_9BACI</name>
<dbReference type="InterPro" id="IPR014756">
    <property type="entry name" value="Ig_E-set"/>
</dbReference>
<dbReference type="Gene3D" id="3.20.20.80">
    <property type="entry name" value="Glycosidases"/>
    <property type="match status" value="1"/>
</dbReference>
<dbReference type="Proteomes" id="UP001595882">
    <property type="component" value="Unassembled WGS sequence"/>
</dbReference>
<keyword evidence="5" id="KW-0119">Carbohydrate metabolism</keyword>
<dbReference type="Pfam" id="PF03442">
    <property type="entry name" value="CBM_X2"/>
    <property type="match status" value="1"/>
</dbReference>
<dbReference type="Pfam" id="PF00395">
    <property type="entry name" value="SLH"/>
    <property type="match status" value="3"/>
</dbReference>
<dbReference type="EMBL" id="JBHSDT010000004">
    <property type="protein sequence ID" value="MFC4403009.1"/>
    <property type="molecule type" value="Genomic_DNA"/>
</dbReference>
<gene>
    <name evidence="9" type="ORF">ACFOY7_07970</name>
</gene>
<dbReference type="RefSeq" id="WP_390251142.1">
    <property type="nucleotide sequence ID" value="NZ_JBHSDT010000004.1"/>
</dbReference>
<dbReference type="InterPro" id="IPR005102">
    <property type="entry name" value="Carbo-bd_X2"/>
</dbReference>
<evidence type="ECO:0000313" key="9">
    <source>
        <dbReference type="EMBL" id="MFC4403009.1"/>
    </source>
</evidence>
<dbReference type="InterPro" id="IPR001547">
    <property type="entry name" value="Glyco_hydro_5"/>
</dbReference>
<reference evidence="10" key="1">
    <citation type="journal article" date="2019" name="Int. J. Syst. Evol. Microbiol.">
        <title>The Global Catalogue of Microorganisms (GCM) 10K type strain sequencing project: providing services to taxonomists for standard genome sequencing and annotation.</title>
        <authorList>
            <consortium name="The Broad Institute Genomics Platform"/>
            <consortium name="The Broad Institute Genome Sequencing Center for Infectious Disease"/>
            <person name="Wu L."/>
            <person name="Ma J."/>
        </authorList>
    </citation>
    <scope>NUCLEOTIDE SEQUENCE [LARGE SCALE GENOMIC DNA]</scope>
    <source>
        <strain evidence="10">CCUG 37865</strain>
    </source>
</reference>